<proteinExistence type="predicted"/>
<feature type="compositionally biased region" description="Basic and acidic residues" evidence="1">
    <location>
        <begin position="166"/>
        <end position="175"/>
    </location>
</feature>
<dbReference type="AlphaFoldDB" id="A0A9W7FW66"/>
<sequence length="200" mass="21385">MGMEDSDFSTARKFACLALHSISLFPLPTSDPHLCNLVSSAFTSSPSLMSGLVTAVGRREEESKSEATTSLKILSNVKVTLAEIGEGPDCLLLQNLLDSLVDWAGTDGDDYAERRTAAIEILGIGCSGAFDRKGVVGILAKSARKEGRASKAERKAALVALTKAAGRGEREREDVWGTGMARELSKTIGKKAQGRNREER</sequence>
<organism evidence="2 3">
    <name type="scientific">Triparma retinervis</name>
    <dbReference type="NCBI Taxonomy" id="2557542"/>
    <lineage>
        <taxon>Eukaryota</taxon>
        <taxon>Sar</taxon>
        <taxon>Stramenopiles</taxon>
        <taxon>Ochrophyta</taxon>
        <taxon>Bolidophyceae</taxon>
        <taxon>Parmales</taxon>
        <taxon>Triparmaceae</taxon>
        <taxon>Triparma</taxon>
    </lineage>
</organism>
<dbReference type="EMBL" id="BRXZ01008039">
    <property type="protein sequence ID" value="GMI20255.1"/>
    <property type="molecule type" value="Genomic_DNA"/>
</dbReference>
<dbReference type="Proteomes" id="UP001165082">
    <property type="component" value="Unassembled WGS sequence"/>
</dbReference>
<feature type="non-terminal residue" evidence="2">
    <location>
        <position position="200"/>
    </location>
</feature>
<keyword evidence="3" id="KW-1185">Reference proteome</keyword>
<evidence type="ECO:0000313" key="3">
    <source>
        <dbReference type="Proteomes" id="UP001165082"/>
    </source>
</evidence>
<name>A0A9W7FW66_9STRA</name>
<accession>A0A9W7FW66</accession>
<evidence type="ECO:0000313" key="2">
    <source>
        <dbReference type="EMBL" id="GMI20255.1"/>
    </source>
</evidence>
<gene>
    <name evidence="2" type="ORF">TrRE_jg12180</name>
</gene>
<comment type="caution">
    <text evidence="2">The sequence shown here is derived from an EMBL/GenBank/DDBJ whole genome shotgun (WGS) entry which is preliminary data.</text>
</comment>
<reference evidence="2" key="1">
    <citation type="submission" date="2022-07" db="EMBL/GenBank/DDBJ databases">
        <title>Genome analysis of Parmales, a sister group of diatoms, reveals the evolutionary specialization of diatoms from phago-mixotrophs to photoautotrophs.</title>
        <authorList>
            <person name="Ban H."/>
            <person name="Sato S."/>
            <person name="Yoshikawa S."/>
            <person name="Kazumasa Y."/>
            <person name="Nakamura Y."/>
            <person name="Ichinomiya M."/>
            <person name="Saitoh K."/>
            <person name="Sato N."/>
            <person name="Blanc-Mathieu R."/>
            <person name="Endo H."/>
            <person name="Kuwata A."/>
            <person name="Ogata H."/>
        </authorList>
    </citation>
    <scope>NUCLEOTIDE SEQUENCE</scope>
</reference>
<evidence type="ECO:0000256" key="1">
    <source>
        <dbReference type="SAM" id="MobiDB-lite"/>
    </source>
</evidence>
<protein>
    <submittedName>
        <fullName evidence="2">Uncharacterized protein</fullName>
    </submittedName>
</protein>
<feature type="region of interest" description="Disordered" evidence="1">
    <location>
        <begin position="166"/>
        <end position="200"/>
    </location>
</feature>